<evidence type="ECO:0000256" key="1">
    <source>
        <dbReference type="SAM" id="Phobius"/>
    </source>
</evidence>
<dbReference type="AlphaFoldDB" id="A0AAU7GAM2"/>
<keyword evidence="1" id="KW-0812">Transmembrane</keyword>
<feature type="transmembrane region" description="Helical" evidence="1">
    <location>
        <begin position="20"/>
        <end position="46"/>
    </location>
</feature>
<sequence>MTWQRRTSTGTMGGSGLDLLGRGVAAGAALLMAVPLLVASVLTIVAR</sequence>
<organism evidence="2">
    <name type="scientific">Leifsonia sp. NPDC080035</name>
    <dbReference type="NCBI Taxonomy" id="3143936"/>
    <lineage>
        <taxon>Bacteria</taxon>
        <taxon>Bacillati</taxon>
        <taxon>Actinomycetota</taxon>
        <taxon>Actinomycetes</taxon>
        <taxon>Micrococcales</taxon>
        <taxon>Microbacteriaceae</taxon>
        <taxon>Leifsonia</taxon>
    </lineage>
</organism>
<dbReference type="EMBL" id="CP157390">
    <property type="protein sequence ID" value="XBM47709.1"/>
    <property type="molecule type" value="Genomic_DNA"/>
</dbReference>
<evidence type="ECO:0000313" key="2">
    <source>
        <dbReference type="EMBL" id="XBM47709.1"/>
    </source>
</evidence>
<gene>
    <name evidence="2" type="ORF">AAME72_16790</name>
</gene>
<protein>
    <submittedName>
        <fullName evidence="2">Uncharacterized protein</fullName>
    </submittedName>
</protein>
<keyword evidence="1" id="KW-1133">Transmembrane helix</keyword>
<keyword evidence="1" id="KW-0472">Membrane</keyword>
<reference evidence="2" key="1">
    <citation type="submission" date="2024-05" db="EMBL/GenBank/DDBJ databases">
        <title>The Natural Products Discovery Center: Release of the First 8490 Sequenced Strains for Exploring Actinobacteria Biosynthetic Diversity.</title>
        <authorList>
            <person name="Kalkreuter E."/>
            <person name="Kautsar S.A."/>
            <person name="Yang D."/>
            <person name="Bader C.D."/>
            <person name="Teijaro C.N."/>
            <person name="Fluegel L."/>
            <person name="Davis C.M."/>
            <person name="Simpson J.R."/>
            <person name="Lauterbach L."/>
            <person name="Steele A.D."/>
            <person name="Gui C."/>
            <person name="Meng S."/>
            <person name="Li G."/>
            <person name="Viehrig K."/>
            <person name="Ye F."/>
            <person name="Su P."/>
            <person name="Kiefer A.F."/>
            <person name="Nichols A."/>
            <person name="Cepeda A.J."/>
            <person name="Yan W."/>
            <person name="Fan B."/>
            <person name="Jiang Y."/>
            <person name="Adhikari A."/>
            <person name="Zheng C.-J."/>
            <person name="Schuster L."/>
            <person name="Cowan T.M."/>
            <person name="Smanski M.J."/>
            <person name="Chevrette M.G."/>
            <person name="de Carvalho L.P.S."/>
            <person name="Shen B."/>
        </authorList>
    </citation>
    <scope>NUCLEOTIDE SEQUENCE</scope>
    <source>
        <strain evidence="2">NPDC080035</strain>
    </source>
</reference>
<accession>A0AAU7GAM2</accession>
<proteinExistence type="predicted"/>
<dbReference type="RefSeq" id="WP_348787675.1">
    <property type="nucleotide sequence ID" value="NZ_CP157390.1"/>
</dbReference>
<name>A0AAU7GAM2_9MICO</name>